<dbReference type="AlphaFoldDB" id="A0AAU3I9V1"/>
<gene>
    <name evidence="1" type="ORF">OG699_38195</name>
</gene>
<sequence>MLTWTDVTRVLRGGGEQVDPVRQKVSKRLDRLPTVDVLNWADEVGSGLARALDDYRRQSTPESLLEAHRGAQSLLGVLDVLSSREA</sequence>
<accession>A0AAU3I9V1</accession>
<name>A0AAU3I9V1_9ACTN</name>
<organism evidence="1">
    <name type="scientific">Streptomyces sp. NBC_01393</name>
    <dbReference type="NCBI Taxonomy" id="2903851"/>
    <lineage>
        <taxon>Bacteria</taxon>
        <taxon>Bacillati</taxon>
        <taxon>Actinomycetota</taxon>
        <taxon>Actinomycetes</taxon>
        <taxon>Kitasatosporales</taxon>
        <taxon>Streptomycetaceae</taxon>
        <taxon>Streptomyces</taxon>
    </lineage>
</organism>
<reference evidence="1" key="1">
    <citation type="submission" date="2022-10" db="EMBL/GenBank/DDBJ databases">
        <title>The complete genomes of actinobacterial strains from the NBC collection.</title>
        <authorList>
            <person name="Joergensen T.S."/>
            <person name="Alvarez Arevalo M."/>
            <person name="Sterndorff E.B."/>
            <person name="Faurdal D."/>
            <person name="Vuksanovic O."/>
            <person name="Mourched A.-S."/>
            <person name="Charusanti P."/>
            <person name="Shaw S."/>
            <person name="Blin K."/>
            <person name="Weber T."/>
        </authorList>
    </citation>
    <scope>NUCLEOTIDE SEQUENCE</scope>
    <source>
        <strain evidence="1">NBC_01393</strain>
    </source>
</reference>
<evidence type="ECO:0000313" key="1">
    <source>
        <dbReference type="EMBL" id="WTZ13291.1"/>
    </source>
</evidence>
<proteinExistence type="predicted"/>
<dbReference type="EMBL" id="CP109546">
    <property type="protein sequence ID" value="WTZ13291.1"/>
    <property type="molecule type" value="Genomic_DNA"/>
</dbReference>
<protein>
    <submittedName>
        <fullName evidence="1">Uncharacterized protein</fullName>
    </submittedName>
</protein>